<dbReference type="RefSeq" id="WP_263342276.1">
    <property type="nucleotide sequence ID" value="NZ_JAGSYH010000010.1"/>
</dbReference>
<gene>
    <name evidence="2" type="ORF">ACFPT7_16565</name>
</gene>
<dbReference type="GO" id="GO:0005524">
    <property type="term" value="F:ATP binding"/>
    <property type="evidence" value="ECO:0007669"/>
    <property type="project" value="UniProtKB-KW"/>
</dbReference>
<sequence length="284" mass="31056">MVEILLNAAKLAFSEDARKSVSALVDFIRHTPQWQSDICELEAKVDLAHREVAVLLQSLAEAKLQNLNFPPDAVAAFRLTAHELTTNAFENGCENEQAISIALSTSPGFVAVRVENARGYDFDLTRQLEQSRVSLMQNPRSTRGRGLMTVAEAADTLEQAGDRGVKAVIYRERVQFERLNAQNPAIFKLLDGMYNPSLSRRIVALLEPALAKSDVILDLSIFPSSPSVAYTMTLQLDELARSHGHRFVLLLNSGAAITASPFALAGLTVVHDWLEAAEALKSGS</sequence>
<dbReference type="InterPro" id="IPR003594">
    <property type="entry name" value="HATPase_dom"/>
</dbReference>
<proteinExistence type="predicted"/>
<name>A0ABW1EIZ7_9BACT</name>
<dbReference type="InterPro" id="IPR036890">
    <property type="entry name" value="HATPase_C_sf"/>
</dbReference>
<evidence type="ECO:0000313" key="2">
    <source>
        <dbReference type="EMBL" id="MFC5863924.1"/>
    </source>
</evidence>
<keyword evidence="2" id="KW-0547">Nucleotide-binding</keyword>
<keyword evidence="2" id="KW-0067">ATP-binding</keyword>
<dbReference type="EMBL" id="JBHSPH010000007">
    <property type="protein sequence ID" value="MFC5863924.1"/>
    <property type="molecule type" value="Genomic_DNA"/>
</dbReference>
<feature type="domain" description="Histidine kinase/HSP90-like ATPase" evidence="1">
    <location>
        <begin position="51"/>
        <end position="162"/>
    </location>
</feature>
<keyword evidence="3" id="KW-1185">Reference proteome</keyword>
<evidence type="ECO:0000313" key="3">
    <source>
        <dbReference type="Proteomes" id="UP001596091"/>
    </source>
</evidence>
<organism evidence="2 3">
    <name type="scientific">Acidicapsa dinghuensis</name>
    <dbReference type="NCBI Taxonomy" id="2218256"/>
    <lineage>
        <taxon>Bacteria</taxon>
        <taxon>Pseudomonadati</taxon>
        <taxon>Acidobacteriota</taxon>
        <taxon>Terriglobia</taxon>
        <taxon>Terriglobales</taxon>
        <taxon>Acidobacteriaceae</taxon>
        <taxon>Acidicapsa</taxon>
    </lineage>
</organism>
<accession>A0ABW1EIZ7</accession>
<evidence type="ECO:0000259" key="1">
    <source>
        <dbReference type="Pfam" id="PF13581"/>
    </source>
</evidence>
<reference evidence="3" key="1">
    <citation type="journal article" date="2019" name="Int. J. Syst. Evol. Microbiol.">
        <title>The Global Catalogue of Microorganisms (GCM) 10K type strain sequencing project: providing services to taxonomists for standard genome sequencing and annotation.</title>
        <authorList>
            <consortium name="The Broad Institute Genomics Platform"/>
            <consortium name="The Broad Institute Genome Sequencing Center for Infectious Disease"/>
            <person name="Wu L."/>
            <person name="Ma J."/>
        </authorList>
    </citation>
    <scope>NUCLEOTIDE SEQUENCE [LARGE SCALE GENOMIC DNA]</scope>
    <source>
        <strain evidence="3">JCM 4087</strain>
    </source>
</reference>
<protein>
    <submittedName>
        <fullName evidence="2">ATP-binding protein</fullName>
    </submittedName>
</protein>
<dbReference type="Gene3D" id="3.30.565.10">
    <property type="entry name" value="Histidine kinase-like ATPase, C-terminal domain"/>
    <property type="match status" value="1"/>
</dbReference>
<dbReference type="Proteomes" id="UP001596091">
    <property type="component" value="Unassembled WGS sequence"/>
</dbReference>
<dbReference type="Pfam" id="PF13581">
    <property type="entry name" value="HATPase_c_2"/>
    <property type="match status" value="1"/>
</dbReference>
<comment type="caution">
    <text evidence="2">The sequence shown here is derived from an EMBL/GenBank/DDBJ whole genome shotgun (WGS) entry which is preliminary data.</text>
</comment>